<keyword evidence="2 5" id="KW-0812">Transmembrane</keyword>
<protein>
    <submittedName>
        <fullName evidence="6">Biotin transport system permease protein</fullName>
    </submittedName>
</protein>
<evidence type="ECO:0000256" key="1">
    <source>
        <dbReference type="ARBA" id="ARBA00004141"/>
    </source>
</evidence>
<dbReference type="AlphaFoldDB" id="A0A7Y9UVC3"/>
<keyword evidence="7" id="KW-1185">Reference proteome</keyword>
<dbReference type="PANTHER" id="PTHR33514:SF13">
    <property type="entry name" value="PROTEIN ABCI12, CHLOROPLASTIC"/>
    <property type="match status" value="1"/>
</dbReference>
<evidence type="ECO:0000256" key="5">
    <source>
        <dbReference type="SAM" id="Phobius"/>
    </source>
</evidence>
<dbReference type="PANTHER" id="PTHR33514">
    <property type="entry name" value="PROTEIN ABCI12, CHLOROPLASTIC"/>
    <property type="match status" value="1"/>
</dbReference>
<keyword evidence="3 5" id="KW-1133">Transmembrane helix</keyword>
<feature type="transmembrane region" description="Helical" evidence="5">
    <location>
        <begin position="69"/>
        <end position="87"/>
    </location>
</feature>
<sequence>MSASLLGAYRPGTTWLHRLSAGSKLAALLVGGTAVVVARGPLVALVALAVAVVLFVASGAGLRRALTTLRGLLVVVVLLGAFQWWQHGWVRAVEPVAELLALVLAATVLTVTTPVDEVLDVVGRAARPLRHVGLDPAMVGLAFALVVRGIPTTLDLAEQTRDAARARGLARDPRARLVPLVLRVVAHARHTGDALHARGIGDD</sequence>
<evidence type="ECO:0000256" key="4">
    <source>
        <dbReference type="ARBA" id="ARBA00023136"/>
    </source>
</evidence>
<keyword evidence="4 5" id="KW-0472">Membrane</keyword>
<proteinExistence type="predicted"/>
<name>A0A7Y9UVC3_9ACTN</name>
<dbReference type="Proteomes" id="UP000544110">
    <property type="component" value="Unassembled WGS sequence"/>
</dbReference>
<evidence type="ECO:0000256" key="2">
    <source>
        <dbReference type="ARBA" id="ARBA00022692"/>
    </source>
</evidence>
<reference evidence="6 7" key="1">
    <citation type="submission" date="2020-07" db="EMBL/GenBank/DDBJ databases">
        <title>Sequencing the genomes of 1000 actinobacteria strains.</title>
        <authorList>
            <person name="Klenk H.-P."/>
        </authorList>
    </citation>
    <scope>NUCLEOTIDE SEQUENCE [LARGE SCALE GENOMIC DNA]</scope>
    <source>
        <strain evidence="6 7">DSM 24552</strain>
    </source>
</reference>
<organism evidence="6 7">
    <name type="scientific">Nocardioides perillae</name>
    <dbReference type="NCBI Taxonomy" id="1119534"/>
    <lineage>
        <taxon>Bacteria</taxon>
        <taxon>Bacillati</taxon>
        <taxon>Actinomycetota</taxon>
        <taxon>Actinomycetes</taxon>
        <taxon>Propionibacteriales</taxon>
        <taxon>Nocardioidaceae</taxon>
        <taxon>Nocardioides</taxon>
    </lineage>
</organism>
<dbReference type="EMBL" id="JACCAC010000001">
    <property type="protein sequence ID" value="NYG56445.1"/>
    <property type="molecule type" value="Genomic_DNA"/>
</dbReference>
<evidence type="ECO:0000313" key="6">
    <source>
        <dbReference type="EMBL" id="NYG56445.1"/>
    </source>
</evidence>
<evidence type="ECO:0000256" key="3">
    <source>
        <dbReference type="ARBA" id="ARBA00022989"/>
    </source>
</evidence>
<dbReference type="RefSeq" id="WP_179518695.1">
    <property type="nucleotide sequence ID" value="NZ_JACCAC010000001.1"/>
</dbReference>
<accession>A0A7Y9UVC3</accession>
<evidence type="ECO:0000313" key="7">
    <source>
        <dbReference type="Proteomes" id="UP000544110"/>
    </source>
</evidence>
<feature type="transmembrane region" description="Helical" evidence="5">
    <location>
        <begin position="25"/>
        <end position="57"/>
    </location>
</feature>
<gene>
    <name evidence="6" type="ORF">BJ989_002749</name>
</gene>
<dbReference type="CDD" id="cd16914">
    <property type="entry name" value="EcfT"/>
    <property type="match status" value="1"/>
</dbReference>
<dbReference type="InterPro" id="IPR003339">
    <property type="entry name" value="ABC/ECF_trnsptr_transmembrane"/>
</dbReference>
<dbReference type="GO" id="GO:0005886">
    <property type="term" value="C:plasma membrane"/>
    <property type="evidence" value="ECO:0007669"/>
    <property type="project" value="TreeGrafter"/>
</dbReference>
<comment type="subcellular location">
    <subcellularLocation>
        <location evidence="1">Membrane</location>
        <topology evidence="1">Multi-pass membrane protein</topology>
    </subcellularLocation>
</comment>
<dbReference type="Pfam" id="PF02361">
    <property type="entry name" value="CbiQ"/>
    <property type="match status" value="1"/>
</dbReference>
<comment type="caution">
    <text evidence="6">The sequence shown here is derived from an EMBL/GenBank/DDBJ whole genome shotgun (WGS) entry which is preliminary data.</text>
</comment>